<dbReference type="SUPFAM" id="SSF47459">
    <property type="entry name" value="HLH, helix-loop-helix DNA-binding domain"/>
    <property type="match status" value="1"/>
</dbReference>
<keyword evidence="3" id="KW-0238">DNA-binding</keyword>
<dbReference type="Gramene" id="PHT78999">
    <property type="protein sequence ID" value="PHT78999"/>
    <property type="gene ID" value="T459_17051"/>
</dbReference>
<name>A0A2G2ZAK2_CAPAN</name>
<dbReference type="AlphaFoldDB" id="A0A2G2ZAK2"/>
<dbReference type="InterPro" id="IPR031066">
    <property type="entry name" value="bHLH_ALC-like_plant"/>
</dbReference>
<dbReference type="GO" id="GO:0046983">
    <property type="term" value="F:protein dimerization activity"/>
    <property type="evidence" value="ECO:0007669"/>
    <property type="project" value="InterPro"/>
</dbReference>
<gene>
    <name evidence="7" type="ORF">T459_17051</name>
</gene>
<keyword evidence="4" id="KW-0804">Transcription</keyword>
<dbReference type="GO" id="GO:0005634">
    <property type="term" value="C:nucleus"/>
    <property type="evidence" value="ECO:0000318"/>
    <property type="project" value="GO_Central"/>
</dbReference>
<evidence type="ECO:0000313" key="8">
    <source>
        <dbReference type="Proteomes" id="UP000222542"/>
    </source>
</evidence>
<comment type="caution">
    <text evidence="7">The sequence shown here is derived from an EMBL/GenBank/DDBJ whole genome shotgun (WGS) entry which is preliminary data.</text>
</comment>
<dbReference type="Proteomes" id="UP000222542">
    <property type="component" value="Unassembled WGS sequence"/>
</dbReference>
<evidence type="ECO:0000256" key="5">
    <source>
        <dbReference type="ARBA" id="ARBA00023242"/>
    </source>
</evidence>
<dbReference type="Gene3D" id="4.10.280.10">
    <property type="entry name" value="Helix-loop-helix DNA-binding domain"/>
    <property type="match status" value="1"/>
</dbReference>
<organism evidence="7 8">
    <name type="scientific">Capsicum annuum</name>
    <name type="common">Capsicum pepper</name>
    <dbReference type="NCBI Taxonomy" id="4072"/>
    <lineage>
        <taxon>Eukaryota</taxon>
        <taxon>Viridiplantae</taxon>
        <taxon>Streptophyta</taxon>
        <taxon>Embryophyta</taxon>
        <taxon>Tracheophyta</taxon>
        <taxon>Spermatophyta</taxon>
        <taxon>Magnoliopsida</taxon>
        <taxon>eudicotyledons</taxon>
        <taxon>Gunneridae</taxon>
        <taxon>Pentapetalae</taxon>
        <taxon>asterids</taxon>
        <taxon>lamiids</taxon>
        <taxon>Solanales</taxon>
        <taxon>Solanaceae</taxon>
        <taxon>Solanoideae</taxon>
        <taxon>Capsiceae</taxon>
        <taxon>Capsicum</taxon>
    </lineage>
</organism>
<evidence type="ECO:0000259" key="6">
    <source>
        <dbReference type="PROSITE" id="PS50888"/>
    </source>
</evidence>
<comment type="subcellular location">
    <subcellularLocation>
        <location evidence="1">Nucleus</location>
    </subcellularLocation>
</comment>
<reference evidence="7 8" key="2">
    <citation type="journal article" date="2017" name="Genome Biol.">
        <title>New reference genome sequences of hot pepper reveal the massive evolution of plant disease-resistance genes by retroduplication.</title>
        <authorList>
            <person name="Kim S."/>
            <person name="Park J."/>
            <person name="Yeom S.I."/>
            <person name="Kim Y.M."/>
            <person name="Seo E."/>
            <person name="Kim K.T."/>
            <person name="Kim M.S."/>
            <person name="Lee J.M."/>
            <person name="Cheong K."/>
            <person name="Shin H.S."/>
            <person name="Kim S.B."/>
            <person name="Han K."/>
            <person name="Lee J."/>
            <person name="Park M."/>
            <person name="Lee H.A."/>
            <person name="Lee H.Y."/>
            <person name="Lee Y."/>
            <person name="Oh S."/>
            <person name="Lee J.H."/>
            <person name="Choi E."/>
            <person name="Choi E."/>
            <person name="Lee S.E."/>
            <person name="Jeon J."/>
            <person name="Kim H."/>
            <person name="Choi G."/>
            <person name="Song H."/>
            <person name="Lee J."/>
            <person name="Lee S.C."/>
            <person name="Kwon J.K."/>
            <person name="Lee H.Y."/>
            <person name="Koo N."/>
            <person name="Hong Y."/>
            <person name="Kim R.W."/>
            <person name="Kang W.H."/>
            <person name="Huh J.H."/>
            <person name="Kang B.C."/>
            <person name="Yang T.J."/>
            <person name="Lee Y.H."/>
            <person name="Bennetzen J.L."/>
            <person name="Choi D."/>
        </authorList>
    </citation>
    <scope>NUCLEOTIDE SEQUENCE [LARGE SCALE GENOMIC DNA]</scope>
    <source>
        <strain evidence="8">cv. CM334</strain>
    </source>
</reference>
<accession>A0A2G2ZAK2</accession>
<evidence type="ECO:0000256" key="4">
    <source>
        <dbReference type="ARBA" id="ARBA00023163"/>
    </source>
</evidence>
<reference evidence="7 8" key="1">
    <citation type="journal article" date="2014" name="Nat. Genet.">
        <title>Genome sequence of the hot pepper provides insights into the evolution of pungency in Capsicum species.</title>
        <authorList>
            <person name="Kim S."/>
            <person name="Park M."/>
            <person name="Yeom S.I."/>
            <person name="Kim Y.M."/>
            <person name="Lee J.M."/>
            <person name="Lee H.A."/>
            <person name="Seo E."/>
            <person name="Choi J."/>
            <person name="Cheong K."/>
            <person name="Kim K.T."/>
            <person name="Jung K."/>
            <person name="Lee G.W."/>
            <person name="Oh S.K."/>
            <person name="Bae C."/>
            <person name="Kim S.B."/>
            <person name="Lee H.Y."/>
            <person name="Kim S.Y."/>
            <person name="Kim M.S."/>
            <person name="Kang B.C."/>
            <person name="Jo Y.D."/>
            <person name="Yang H.B."/>
            <person name="Jeong H.J."/>
            <person name="Kang W.H."/>
            <person name="Kwon J.K."/>
            <person name="Shin C."/>
            <person name="Lim J.Y."/>
            <person name="Park J.H."/>
            <person name="Huh J.H."/>
            <person name="Kim J.S."/>
            <person name="Kim B.D."/>
            <person name="Cohen O."/>
            <person name="Paran I."/>
            <person name="Suh M.C."/>
            <person name="Lee S.B."/>
            <person name="Kim Y.K."/>
            <person name="Shin Y."/>
            <person name="Noh S.J."/>
            <person name="Park J."/>
            <person name="Seo Y.S."/>
            <person name="Kwon S.Y."/>
            <person name="Kim H.A."/>
            <person name="Park J.M."/>
            <person name="Kim H.J."/>
            <person name="Choi S.B."/>
            <person name="Bosland P.W."/>
            <person name="Reeves G."/>
            <person name="Jo S.H."/>
            <person name="Lee B.W."/>
            <person name="Cho H.T."/>
            <person name="Choi H.S."/>
            <person name="Lee M.S."/>
            <person name="Yu Y."/>
            <person name="Do Choi Y."/>
            <person name="Park B.S."/>
            <person name="van Deynze A."/>
            <person name="Ashrafi H."/>
            <person name="Hill T."/>
            <person name="Kim W.T."/>
            <person name="Pai H.S."/>
            <person name="Ahn H.K."/>
            <person name="Yeam I."/>
            <person name="Giovannoni J.J."/>
            <person name="Rose J.K."/>
            <person name="Sorensen I."/>
            <person name="Lee S.J."/>
            <person name="Kim R.W."/>
            <person name="Choi I.Y."/>
            <person name="Choi B.S."/>
            <person name="Lim J.S."/>
            <person name="Lee Y.H."/>
            <person name="Choi D."/>
        </authorList>
    </citation>
    <scope>NUCLEOTIDE SEQUENCE [LARGE SCALE GENOMIC DNA]</scope>
    <source>
        <strain evidence="8">cv. CM334</strain>
    </source>
</reference>
<dbReference type="InterPro" id="IPR011598">
    <property type="entry name" value="bHLH_dom"/>
</dbReference>
<evidence type="ECO:0000256" key="2">
    <source>
        <dbReference type="ARBA" id="ARBA00023015"/>
    </source>
</evidence>
<evidence type="ECO:0000313" key="7">
    <source>
        <dbReference type="EMBL" id="PHT78999.1"/>
    </source>
</evidence>
<keyword evidence="5" id="KW-0539">Nucleus</keyword>
<sequence>MKALQKLVPNASKTDKASMLEEVIKYLKPLQAHVQLITSARNMEQQMMMMSLGMQPHIQMPLLARMAWCDGAKDSTSDFVVKSAMKKSFDAFRKILRDQNLDAYFRDSCFGEYLDLPEDNNARFQMKMVDVTVETTAEQHNITVDNLSTTSKDEDLRQSKPNSIAPDEEQLVYIE</sequence>
<keyword evidence="8" id="KW-1185">Reference proteome</keyword>
<dbReference type="PANTHER" id="PTHR45855">
    <property type="entry name" value="TRANSCRIPTION FACTOR PIF1-RELATED"/>
    <property type="match status" value="1"/>
</dbReference>
<dbReference type="EMBL" id="AYRZ02000006">
    <property type="protein sequence ID" value="PHT78999.1"/>
    <property type="molecule type" value="Genomic_DNA"/>
</dbReference>
<protein>
    <recommendedName>
        <fullName evidence="6">BHLH domain-containing protein</fullName>
    </recommendedName>
</protein>
<proteinExistence type="predicted"/>
<dbReference type="GO" id="GO:0003677">
    <property type="term" value="F:DNA binding"/>
    <property type="evidence" value="ECO:0007669"/>
    <property type="project" value="UniProtKB-KW"/>
</dbReference>
<dbReference type="PANTHER" id="PTHR45855:SF12">
    <property type="entry name" value="TRANSCRIPTION FACTOR PIF7-LIKE ISOFORM X1"/>
    <property type="match status" value="1"/>
</dbReference>
<dbReference type="InterPro" id="IPR036638">
    <property type="entry name" value="HLH_DNA-bd_sf"/>
</dbReference>
<feature type="domain" description="BHLH" evidence="6">
    <location>
        <begin position="1"/>
        <end position="30"/>
    </location>
</feature>
<dbReference type="STRING" id="4072.A0A2G2ZAK2"/>
<dbReference type="PROSITE" id="PS50888">
    <property type="entry name" value="BHLH"/>
    <property type="match status" value="1"/>
</dbReference>
<evidence type="ECO:0000256" key="1">
    <source>
        <dbReference type="ARBA" id="ARBA00004123"/>
    </source>
</evidence>
<keyword evidence="2" id="KW-0805">Transcription regulation</keyword>
<evidence type="ECO:0000256" key="3">
    <source>
        <dbReference type="ARBA" id="ARBA00023125"/>
    </source>
</evidence>